<feature type="transmembrane region" description="Helical" evidence="7">
    <location>
        <begin position="378"/>
        <end position="396"/>
    </location>
</feature>
<evidence type="ECO:0000256" key="1">
    <source>
        <dbReference type="ARBA" id="ARBA00004141"/>
    </source>
</evidence>
<evidence type="ECO:0000259" key="8">
    <source>
        <dbReference type="PROSITE" id="PS50893"/>
    </source>
</evidence>
<sequence length="1676" mass="190784">MGLLWLHQFNALLWKNFLLKIRNKGSLICEILLIVLLASVVVWNRKDIKREFRDAVVYPALPLTDLDLSSFILHLSSAYELVYVPSESDAAKRIAETVKTNLNVTIAVRGISTESKFEEYLKAGNKSAYVFAAIVFDYNFKSSNEKLPLQVKYHLRFGGYKKEARSSPLYTSSENGKWYTDQLFPVVPSERPRNQLDNDGGDPGYYTKGFLILQHAVDKAIMEYHNEPKTTEVFEYTSIFTRRMSYPAYIEDDFLKLSVNFIPTVVVVIFSITLFSLIRTIVLEKETRLKEYQLMIGLSKSMLWASYFFTYFVMLLIVIGLLYLFFFAELTHTEVLQHSDPSLFLVFLMCYAISLLSFGFLLSTFFNKTTVAATVGGFVYFIVFCPYEIFNSLYLYLSLVEKLLFCLSANVALAVGVGYIMKMELKGYGAKWENFLSPVNPEDNLNLAHLMGMFLFDALLLGLIACYIDTVFPGKYGVPQPWYFFLQSSYWCGKRENSEKESREISEINNEYFEEEPTDLVAAISIQQLHKEFEIQNTKVVAIQNLSLNLYEGQITVLLGPNGAGKTTTLCILTGLYLPTRGKVFIRDYDISKHMVKIRKDMGLCPQEDILFSELTVSEHLSFYSKLKGVPPKVQKEDIRNMLKSFDMEDKKDSFAKSLSGGMKRKLSIMIALIGASKVVILDEPTSGMDPVSRRATWDLLQHYKRDRAILLTTHYMDEADVLGDRIAIMVKGTLRCCGSSLFLKKVYGVGYHLIMVKDDQCDVTEISALIYHHVPTAKLENDVAAELSFVLPKEYTHRFKDLFTELEDRQTDLGIASFGVSITTMEEVFFRVSDMADMGNSALRNKNANAKNWNVNAQATPLASFSGQADTALNTGLDLHCQQFYAMFLKRLLFSLRNWKLLILQILALLGFVLLFMQGLRVSSKKDESAREMDLEQYGETTVPYFISGSSAVAQSLRDNLNAFLKAKKQVPVEVQGNMEIFLRSNKTCIRSCIIALSFDFSQAIRIVTFWFNNEAYHSPSLSLSVLDNIIFKTISGPNAAIMVSNKPLPSFSTYKPKKLRVSGFAVAFNLFFGLSVFVSGFCLLTVNERVSKAKHLQFVSGVYVTNFWISALLWDFIIYLISCCLLLLLFLVIGLDLLLKSDSIMGTLVIFLLFGWSVIPFIYLLSFLFSSNASAYMKTVIIHYFVGFIGILMDLIIHYKEKPDENKSFLDHIFLYTLMVFPMHNFGMSISKYYDIQELKELCHLFHFPVYLNCTKEYIERNVYTLKEDTIGRYLLAMGITGLSFFIMIFLLETVAKKLTFFVYSTILFGLYKRMYKEKVEVELSGEAEDEDVENERKRVLSNPLESLNSTVVIKELIKIYFTYPAVLAVKNICLAIQRKECFGLLGLNGAGKSTTFQILTGEEIATSGDVFIDNISITRSVGQIMAKIGYCPQFDAVLNYMTGREIMTMYSRLWGIPERQIQSYVNNWVKSLNLEPHADKYIYSYSGGNKRKISTAIALMGNPSVVLLDEPSTGMDPVARRHLWNVVSRTRESGKAVVVTSHSMEECDALCTRLAIMVRGKFVCLGSPQHLKNKFGNIYILKAKAKSDTEKMQLDKFKEFIETTFPGSELKSENQGILNYYIPSKEISWGKVFGILEESKEKYNLEDYSVSQITLEQVFLTFATQEESKLLFS</sequence>
<feature type="transmembrane region" description="Helical" evidence="7">
    <location>
        <begin position="302"/>
        <end position="330"/>
    </location>
</feature>
<feature type="transmembrane region" description="Helical" evidence="7">
    <location>
        <begin position="342"/>
        <end position="366"/>
    </location>
</feature>
<feature type="transmembrane region" description="Helical" evidence="7">
    <location>
        <begin position="1063"/>
        <end position="1086"/>
    </location>
</feature>
<evidence type="ECO:0000313" key="9">
    <source>
        <dbReference type="Proteomes" id="UP001652624"/>
    </source>
</evidence>
<keyword evidence="6 7" id="KW-0472">Membrane</keyword>
<dbReference type="InterPro" id="IPR003593">
    <property type="entry name" value="AAA+_ATPase"/>
</dbReference>
<feature type="transmembrane region" description="Helical" evidence="7">
    <location>
        <begin position="447"/>
        <end position="468"/>
    </location>
</feature>
<feature type="transmembrane region" description="Helical" evidence="7">
    <location>
        <begin position="1177"/>
        <end position="1199"/>
    </location>
</feature>
<feature type="transmembrane region" description="Helical" evidence="7">
    <location>
        <begin position="403"/>
        <end position="421"/>
    </location>
</feature>
<dbReference type="PANTHER" id="PTHR19229">
    <property type="entry name" value="ATP-BINDING CASSETTE TRANSPORTER SUBFAMILY A ABCA"/>
    <property type="match status" value="1"/>
</dbReference>
<evidence type="ECO:0000256" key="4">
    <source>
        <dbReference type="ARBA" id="ARBA00022840"/>
    </source>
</evidence>
<gene>
    <name evidence="10" type="primary">LOC103107786</name>
</gene>
<feature type="transmembrane region" description="Helical" evidence="7">
    <location>
        <begin position="1211"/>
        <end position="1232"/>
    </location>
</feature>
<dbReference type="Pfam" id="PF12698">
    <property type="entry name" value="ABC2_membrane_3"/>
    <property type="match status" value="2"/>
</dbReference>
<evidence type="ECO:0000256" key="7">
    <source>
        <dbReference type="SAM" id="Phobius"/>
    </source>
</evidence>
<evidence type="ECO:0000256" key="3">
    <source>
        <dbReference type="ARBA" id="ARBA00022741"/>
    </source>
</evidence>
<organism evidence="9 10">
    <name type="scientific">Erinaceus europaeus</name>
    <name type="common">Western European hedgehog</name>
    <dbReference type="NCBI Taxonomy" id="9365"/>
    <lineage>
        <taxon>Eukaryota</taxon>
        <taxon>Metazoa</taxon>
        <taxon>Chordata</taxon>
        <taxon>Craniata</taxon>
        <taxon>Vertebrata</taxon>
        <taxon>Euteleostomi</taxon>
        <taxon>Mammalia</taxon>
        <taxon>Eutheria</taxon>
        <taxon>Laurasiatheria</taxon>
        <taxon>Eulipotyphla</taxon>
        <taxon>Erinaceidae</taxon>
        <taxon>Erinaceinae</taxon>
        <taxon>Erinaceus</taxon>
    </lineage>
</organism>
<feature type="transmembrane region" description="Helical" evidence="7">
    <location>
        <begin position="1148"/>
        <end position="1171"/>
    </location>
</feature>
<dbReference type="InterPro" id="IPR013525">
    <property type="entry name" value="ABC2_TM"/>
</dbReference>
<feature type="transmembrane region" description="Helical" evidence="7">
    <location>
        <begin position="902"/>
        <end position="921"/>
    </location>
</feature>
<proteinExistence type="predicted"/>
<feature type="transmembrane region" description="Helical" evidence="7">
    <location>
        <begin position="1098"/>
        <end position="1115"/>
    </location>
</feature>
<evidence type="ECO:0000256" key="2">
    <source>
        <dbReference type="ARBA" id="ARBA00022692"/>
    </source>
</evidence>
<dbReference type="SUPFAM" id="SSF52540">
    <property type="entry name" value="P-loop containing nucleoside triphosphate hydrolases"/>
    <property type="match status" value="2"/>
</dbReference>
<reference evidence="10" key="1">
    <citation type="submission" date="2025-08" db="UniProtKB">
        <authorList>
            <consortium name="RefSeq"/>
        </authorList>
    </citation>
    <scope>IDENTIFICATION</scope>
</reference>
<dbReference type="PROSITE" id="PS50893">
    <property type="entry name" value="ABC_TRANSPORTER_2"/>
    <property type="match status" value="2"/>
</dbReference>
<dbReference type="InterPro" id="IPR027417">
    <property type="entry name" value="P-loop_NTPase"/>
</dbReference>
<name>A0ABM3VWW5_ERIEU</name>
<keyword evidence="5 7" id="KW-1133">Transmembrane helix</keyword>
<comment type="subcellular location">
    <subcellularLocation>
        <location evidence="1">Membrane</location>
        <topology evidence="1">Multi-pass membrane protein</topology>
    </subcellularLocation>
</comment>
<dbReference type="RefSeq" id="XP_060028823.1">
    <property type="nucleotide sequence ID" value="XM_060172840.1"/>
</dbReference>
<feature type="transmembrane region" description="Helical" evidence="7">
    <location>
        <begin position="25"/>
        <end position="43"/>
    </location>
</feature>
<feature type="transmembrane region" description="Helical" evidence="7">
    <location>
        <begin position="261"/>
        <end position="282"/>
    </location>
</feature>
<dbReference type="Gene3D" id="3.40.50.300">
    <property type="entry name" value="P-loop containing nucleotide triphosphate hydrolases"/>
    <property type="match status" value="2"/>
</dbReference>
<feature type="domain" description="ABC transporter" evidence="8">
    <location>
        <begin position="1354"/>
        <end position="1587"/>
    </location>
</feature>
<dbReference type="GeneID" id="103107786"/>
<dbReference type="SMART" id="SM00382">
    <property type="entry name" value="AAA"/>
    <property type="match status" value="2"/>
</dbReference>
<dbReference type="InterPro" id="IPR026082">
    <property type="entry name" value="ABCA"/>
</dbReference>
<dbReference type="PANTHER" id="PTHR19229:SF139">
    <property type="entry name" value="ATP-BINDING CASSETTE, SUB-FAMILY A (ABC1), MEMBER 14"/>
    <property type="match status" value="1"/>
</dbReference>
<dbReference type="Proteomes" id="UP001652624">
    <property type="component" value="Chromosome 15"/>
</dbReference>
<dbReference type="Pfam" id="PF00005">
    <property type="entry name" value="ABC_tran"/>
    <property type="match status" value="2"/>
</dbReference>
<keyword evidence="9" id="KW-1185">Reference proteome</keyword>
<accession>A0ABM3VWW5</accession>
<evidence type="ECO:0000313" key="10">
    <source>
        <dbReference type="RefSeq" id="XP_060028823.1"/>
    </source>
</evidence>
<evidence type="ECO:0000256" key="5">
    <source>
        <dbReference type="ARBA" id="ARBA00022989"/>
    </source>
</evidence>
<dbReference type="InterPro" id="IPR056264">
    <property type="entry name" value="R2_ABCA1-4-like"/>
</dbReference>
<feature type="domain" description="ABC transporter" evidence="8">
    <location>
        <begin position="524"/>
        <end position="757"/>
    </location>
</feature>
<dbReference type="InterPro" id="IPR003439">
    <property type="entry name" value="ABC_transporter-like_ATP-bd"/>
</dbReference>
<feature type="transmembrane region" description="Helical" evidence="7">
    <location>
        <begin position="1273"/>
        <end position="1294"/>
    </location>
</feature>
<keyword evidence="3" id="KW-0547">Nucleotide-binding</keyword>
<keyword evidence="2 7" id="KW-0812">Transmembrane</keyword>
<feature type="transmembrane region" description="Helical" evidence="7">
    <location>
        <begin position="1121"/>
        <end position="1141"/>
    </location>
</feature>
<protein>
    <submittedName>
        <fullName evidence="10">Phospholipid-transporting ATPase ABCA3-like isoform X2</fullName>
    </submittedName>
</protein>
<evidence type="ECO:0000256" key="6">
    <source>
        <dbReference type="ARBA" id="ARBA00023136"/>
    </source>
</evidence>
<dbReference type="Pfam" id="PF23321">
    <property type="entry name" value="R1_ABCA1"/>
    <property type="match status" value="1"/>
</dbReference>
<dbReference type="CDD" id="cd03263">
    <property type="entry name" value="ABC_subfamily_A"/>
    <property type="match status" value="2"/>
</dbReference>
<keyword evidence="4" id="KW-0067">ATP-binding</keyword>